<name>A0A9Q3EDI9_9BASI</name>
<accession>A0A9Q3EDI9</accession>
<dbReference type="EMBL" id="AVOT02027259">
    <property type="protein sequence ID" value="MBW0519259.1"/>
    <property type="molecule type" value="Genomic_DNA"/>
</dbReference>
<comment type="caution">
    <text evidence="1">The sequence shown here is derived from an EMBL/GenBank/DDBJ whole genome shotgun (WGS) entry which is preliminary data.</text>
</comment>
<dbReference type="OrthoDB" id="3158924at2759"/>
<organism evidence="1 2">
    <name type="scientific">Austropuccinia psidii MF-1</name>
    <dbReference type="NCBI Taxonomy" id="1389203"/>
    <lineage>
        <taxon>Eukaryota</taxon>
        <taxon>Fungi</taxon>
        <taxon>Dikarya</taxon>
        <taxon>Basidiomycota</taxon>
        <taxon>Pucciniomycotina</taxon>
        <taxon>Pucciniomycetes</taxon>
        <taxon>Pucciniales</taxon>
        <taxon>Sphaerophragmiaceae</taxon>
        <taxon>Austropuccinia</taxon>
    </lineage>
</organism>
<evidence type="ECO:0000313" key="1">
    <source>
        <dbReference type="EMBL" id="MBW0519259.1"/>
    </source>
</evidence>
<dbReference type="AlphaFoldDB" id="A0A9Q3EDI9"/>
<keyword evidence="2" id="KW-1185">Reference proteome</keyword>
<sequence length="113" mass="12831">MPVPIRFLLFQEEGGISDYPKIHWERIGLRYIQKVLYLKGVPEKARNHSLRCMEDSFAYAKSKLAKSHSTPDFKLGALGPVSTTHFNNKGCKKLKDSFSGPFFINALHGENSF</sequence>
<evidence type="ECO:0000313" key="2">
    <source>
        <dbReference type="Proteomes" id="UP000765509"/>
    </source>
</evidence>
<protein>
    <submittedName>
        <fullName evidence="1">Uncharacterized protein</fullName>
    </submittedName>
</protein>
<proteinExistence type="predicted"/>
<dbReference type="Proteomes" id="UP000765509">
    <property type="component" value="Unassembled WGS sequence"/>
</dbReference>
<gene>
    <name evidence="1" type="ORF">O181_058974</name>
</gene>
<reference evidence="1" key="1">
    <citation type="submission" date="2021-03" db="EMBL/GenBank/DDBJ databases">
        <title>Draft genome sequence of rust myrtle Austropuccinia psidii MF-1, a brazilian biotype.</title>
        <authorList>
            <person name="Quecine M.C."/>
            <person name="Pachon D.M.R."/>
            <person name="Bonatelli M.L."/>
            <person name="Correr F.H."/>
            <person name="Franceschini L.M."/>
            <person name="Leite T.F."/>
            <person name="Margarido G.R.A."/>
            <person name="Almeida C.A."/>
            <person name="Ferrarezi J.A."/>
            <person name="Labate C.A."/>
        </authorList>
    </citation>
    <scope>NUCLEOTIDE SEQUENCE</scope>
    <source>
        <strain evidence="1">MF-1</strain>
    </source>
</reference>